<keyword evidence="1" id="KW-1133">Transmembrane helix</keyword>
<feature type="transmembrane region" description="Helical" evidence="1">
    <location>
        <begin position="18"/>
        <end position="38"/>
    </location>
</feature>
<keyword evidence="1" id="KW-0812">Transmembrane</keyword>
<protein>
    <recommendedName>
        <fullName evidence="3">PEGA domain-containing protein</fullName>
    </recommendedName>
</protein>
<organism evidence="2">
    <name type="scientific">uncultured bacterium</name>
    <name type="common">gcode 4</name>
    <dbReference type="NCBI Taxonomy" id="1234023"/>
    <lineage>
        <taxon>Bacteria</taxon>
        <taxon>environmental samples</taxon>
    </lineage>
</organism>
<evidence type="ECO:0008006" key="3">
    <source>
        <dbReference type="Google" id="ProtNLM"/>
    </source>
</evidence>
<evidence type="ECO:0000313" key="2">
    <source>
        <dbReference type="EMBL" id="EKD44460.1"/>
    </source>
</evidence>
<proteinExistence type="predicted"/>
<sequence length="426" mass="49805">MIPSYQEEIRIHKNKDRIFWVVVIVMTAFLFFFFQGYYPNYERFFNQEDTSKQAFLKPFGIIDIHVFPSPDNIFINGEPYNNNSKTIFDLGEYTISIQKKWYLPITLLLDITKKNPFYTTVVNLFANPEYSPLPLAFSGLSLYGDFFLLHDTSTGSLLVVDTDFQILHRIETTYEHIGWQYFTDGNNILSYSQSTEKFSNIIDRETGIPLQCTNISYYGEKLFCHDTMRFAGPTLSNIREKILAINDRIVVTPEYIYNGDNTNTSWKYFEYQTGALQFPEAVVHIGKIPYFFEKWILFPVDQTDVAVTPLKKPDWWMDIISQVWEFDGETILFGEKQGKGIFRIVDSEKEYSKTLDLEHTTDVKVYKISGAYIFVTQKTAYVYYKGATEILKILDDVDVIRMVDAKIFFNKEGKSYLVDLLRKEVK</sequence>
<dbReference type="EMBL" id="AMFJ01028859">
    <property type="protein sequence ID" value="EKD44460.1"/>
    <property type="molecule type" value="Genomic_DNA"/>
</dbReference>
<gene>
    <name evidence="2" type="ORF">ACD_71C00128G0003</name>
</gene>
<keyword evidence="1" id="KW-0472">Membrane</keyword>
<reference evidence="2" key="1">
    <citation type="journal article" date="2012" name="Science">
        <title>Fermentation, hydrogen, and sulfur metabolism in multiple uncultivated bacterial phyla.</title>
        <authorList>
            <person name="Wrighton K.C."/>
            <person name="Thomas B.C."/>
            <person name="Sharon I."/>
            <person name="Miller C.S."/>
            <person name="Castelle C.J."/>
            <person name="VerBerkmoes N.C."/>
            <person name="Wilkins M.J."/>
            <person name="Hettich R.L."/>
            <person name="Lipton M.S."/>
            <person name="Williams K.H."/>
            <person name="Long P.E."/>
            <person name="Banfield J.F."/>
        </authorList>
    </citation>
    <scope>NUCLEOTIDE SEQUENCE [LARGE SCALE GENOMIC DNA]</scope>
</reference>
<name>K1YNB0_9BACT</name>
<evidence type="ECO:0000256" key="1">
    <source>
        <dbReference type="SAM" id="Phobius"/>
    </source>
</evidence>
<dbReference type="AlphaFoldDB" id="K1YNB0"/>
<comment type="caution">
    <text evidence="2">The sequence shown here is derived from an EMBL/GenBank/DDBJ whole genome shotgun (WGS) entry which is preliminary data.</text>
</comment>
<accession>K1YNB0</accession>